<feature type="region of interest" description="Disordered" evidence="1">
    <location>
        <begin position="24"/>
        <end position="53"/>
    </location>
</feature>
<feature type="region of interest" description="Disordered" evidence="1">
    <location>
        <begin position="108"/>
        <end position="171"/>
    </location>
</feature>
<evidence type="ECO:0000313" key="2">
    <source>
        <dbReference type="EMBL" id="KAF2084157.1"/>
    </source>
</evidence>
<feature type="compositionally biased region" description="Basic and acidic residues" evidence="1">
    <location>
        <begin position="114"/>
        <end position="127"/>
    </location>
</feature>
<name>A0A9P4HNQ8_9PEZI</name>
<dbReference type="EMBL" id="ML978745">
    <property type="protein sequence ID" value="KAF2084157.1"/>
    <property type="molecule type" value="Genomic_DNA"/>
</dbReference>
<accession>A0A9P4HNQ8</accession>
<protein>
    <submittedName>
        <fullName evidence="2">Uncharacterized protein</fullName>
    </submittedName>
</protein>
<keyword evidence="3" id="KW-1185">Reference proteome</keyword>
<evidence type="ECO:0000313" key="3">
    <source>
        <dbReference type="Proteomes" id="UP000799776"/>
    </source>
</evidence>
<evidence type="ECO:0000256" key="1">
    <source>
        <dbReference type="SAM" id="MobiDB-lite"/>
    </source>
</evidence>
<proteinExistence type="predicted"/>
<organism evidence="2 3">
    <name type="scientific">Saccharata proteae CBS 121410</name>
    <dbReference type="NCBI Taxonomy" id="1314787"/>
    <lineage>
        <taxon>Eukaryota</taxon>
        <taxon>Fungi</taxon>
        <taxon>Dikarya</taxon>
        <taxon>Ascomycota</taxon>
        <taxon>Pezizomycotina</taxon>
        <taxon>Dothideomycetes</taxon>
        <taxon>Dothideomycetes incertae sedis</taxon>
        <taxon>Botryosphaeriales</taxon>
        <taxon>Saccharataceae</taxon>
        <taxon>Saccharata</taxon>
    </lineage>
</organism>
<feature type="compositionally biased region" description="Basic and acidic residues" evidence="1">
    <location>
        <begin position="142"/>
        <end position="171"/>
    </location>
</feature>
<dbReference type="AlphaFoldDB" id="A0A9P4HNQ8"/>
<reference evidence="2" key="1">
    <citation type="journal article" date="2020" name="Stud. Mycol.">
        <title>101 Dothideomycetes genomes: a test case for predicting lifestyles and emergence of pathogens.</title>
        <authorList>
            <person name="Haridas S."/>
            <person name="Albert R."/>
            <person name="Binder M."/>
            <person name="Bloem J."/>
            <person name="Labutti K."/>
            <person name="Salamov A."/>
            <person name="Andreopoulos B."/>
            <person name="Baker S."/>
            <person name="Barry K."/>
            <person name="Bills G."/>
            <person name="Bluhm B."/>
            <person name="Cannon C."/>
            <person name="Castanera R."/>
            <person name="Culley D."/>
            <person name="Daum C."/>
            <person name="Ezra D."/>
            <person name="Gonzalez J."/>
            <person name="Henrissat B."/>
            <person name="Kuo A."/>
            <person name="Liang C."/>
            <person name="Lipzen A."/>
            <person name="Lutzoni F."/>
            <person name="Magnuson J."/>
            <person name="Mondo S."/>
            <person name="Nolan M."/>
            <person name="Ohm R."/>
            <person name="Pangilinan J."/>
            <person name="Park H.-J."/>
            <person name="Ramirez L."/>
            <person name="Alfaro M."/>
            <person name="Sun H."/>
            <person name="Tritt A."/>
            <person name="Yoshinaga Y."/>
            <person name="Zwiers L.-H."/>
            <person name="Turgeon B."/>
            <person name="Goodwin S."/>
            <person name="Spatafora J."/>
            <person name="Crous P."/>
            <person name="Grigoriev I."/>
        </authorList>
    </citation>
    <scope>NUCLEOTIDE SEQUENCE</scope>
    <source>
        <strain evidence="2">CBS 121410</strain>
    </source>
</reference>
<sequence length="171" mass="19120">MIKHIFSTSPPAWLQTALITSQVSSSQSSPDGAATASRHHRKRSKQFSGEQEDSYKSASEITWRLGICSTSGVRSRGARKLKVSYGWSLGRHASNIVKRLREELARLSTASTTDADRTHSEQEDQKRSSAKTEPGSQGVKRPLADDEKDHGERVTVLEAEQRHAQNEYEKW</sequence>
<comment type="caution">
    <text evidence="2">The sequence shown here is derived from an EMBL/GenBank/DDBJ whole genome shotgun (WGS) entry which is preliminary data.</text>
</comment>
<dbReference type="Proteomes" id="UP000799776">
    <property type="component" value="Unassembled WGS sequence"/>
</dbReference>
<gene>
    <name evidence="2" type="ORF">K490DRAFT_59869</name>
</gene>